<gene>
    <name evidence="14" type="ORF">OSTQU699_LOCUS1873</name>
</gene>
<dbReference type="AlphaFoldDB" id="A0A8S1IP39"/>
<evidence type="ECO:0000256" key="8">
    <source>
        <dbReference type="ARBA" id="ARBA00022806"/>
    </source>
</evidence>
<dbReference type="GO" id="GO:0008270">
    <property type="term" value="F:zinc ion binding"/>
    <property type="evidence" value="ECO:0007669"/>
    <property type="project" value="UniProtKB-UniRule"/>
</dbReference>
<dbReference type="SUPFAM" id="SSF52540">
    <property type="entry name" value="P-loop containing nucleoside triphosphate hydrolases"/>
    <property type="match status" value="1"/>
</dbReference>
<dbReference type="InterPro" id="IPR040812">
    <property type="entry name" value="UPF1_1B_dom"/>
</dbReference>
<feature type="region of interest" description="Disordered" evidence="12">
    <location>
        <begin position="1006"/>
        <end position="1055"/>
    </location>
</feature>
<dbReference type="InterPro" id="IPR041679">
    <property type="entry name" value="DNA2/NAM7-like_C"/>
</dbReference>
<dbReference type="GO" id="GO:0003677">
    <property type="term" value="F:DNA binding"/>
    <property type="evidence" value="ECO:0007669"/>
    <property type="project" value="InterPro"/>
</dbReference>
<dbReference type="InterPro" id="IPR045055">
    <property type="entry name" value="DNA2/NAM7-like"/>
</dbReference>
<keyword evidence="9 11" id="KW-0862">Zinc</keyword>
<dbReference type="FunFam" id="3.40.50.300:FF:000097">
    <property type="entry name" value="Regulator of nonsense transcripts 1"/>
    <property type="match status" value="1"/>
</dbReference>
<dbReference type="GO" id="GO:0003723">
    <property type="term" value="F:RNA binding"/>
    <property type="evidence" value="ECO:0007669"/>
    <property type="project" value="InterPro"/>
</dbReference>
<keyword evidence="4 11" id="KW-0479">Metal-binding</keyword>
<dbReference type="GO" id="GO:0016787">
    <property type="term" value="F:hydrolase activity"/>
    <property type="evidence" value="ECO:0007669"/>
    <property type="project" value="UniProtKB-KW"/>
</dbReference>
<dbReference type="EMBL" id="CAJHUC010000488">
    <property type="protein sequence ID" value="CAD7696513.1"/>
    <property type="molecule type" value="Genomic_DNA"/>
</dbReference>
<dbReference type="InterPro" id="IPR047187">
    <property type="entry name" value="SF1_C_Upf1"/>
</dbReference>
<feature type="compositionally biased region" description="Low complexity" evidence="12">
    <location>
        <begin position="1034"/>
        <end position="1045"/>
    </location>
</feature>
<dbReference type="Pfam" id="PF09416">
    <property type="entry name" value="UPF1_Zn_bind"/>
    <property type="match status" value="1"/>
</dbReference>
<evidence type="ECO:0000256" key="9">
    <source>
        <dbReference type="ARBA" id="ARBA00022833"/>
    </source>
</evidence>
<keyword evidence="10" id="KW-0067">ATP-binding</keyword>
<dbReference type="GO" id="GO:0000184">
    <property type="term" value="P:nuclear-transcribed mRNA catabolic process, nonsense-mediated decay"/>
    <property type="evidence" value="ECO:0007669"/>
    <property type="project" value="InterPro"/>
</dbReference>
<dbReference type="CDD" id="cd18808">
    <property type="entry name" value="SF1_C_Upf1"/>
    <property type="match status" value="1"/>
</dbReference>
<dbReference type="Gene3D" id="3.40.50.300">
    <property type="entry name" value="P-loop containing nucleotide triphosphate hydrolases"/>
    <property type="match status" value="2"/>
</dbReference>
<dbReference type="Proteomes" id="UP000708148">
    <property type="component" value="Unassembled WGS sequence"/>
</dbReference>
<dbReference type="PANTHER" id="PTHR10887">
    <property type="entry name" value="DNA2/NAM7 HELICASE FAMILY"/>
    <property type="match status" value="1"/>
</dbReference>
<evidence type="ECO:0000256" key="12">
    <source>
        <dbReference type="SAM" id="MobiDB-lite"/>
    </source>
</evidence>
<keyword evidence="8" id="KW-0347">Helicase</keyword>
<dbReference type="GO" id="GO:0005737">
    <property type="term" value="C:cytoplasm"/>
    <property type="evidence" value="ECO:0007669"/>
    <property type="project" value="UniProtKB-SubCell"/>
</dbReference>
<feature type="region of interest" description="Disordered" evidence="12">
    <location>
        <begin position="45"/>
        <end position="79"/>
    </location>
</feature>
<dbReference type="Gene3D" id="2.40.30.230">
    <property type="match status" value="1"/>
</dbReference>
<evidence type="ECO:0000256" key="5">
    <source>
        <dbReference type="ARBA" id="ARBA00022741"/>
    </source>
</evidence>
<dbReference type="Pfam" id="PF04851">
    <property type="entry name" value="ResIII"/>
    <property type="match status" value="1"/>
</dbReference>
<feature type="compositionally biased region" description="Basic and acidic residues" evidence="12">
    <location>
        <begin position="928"/>
        <end position="941"/>
    </location>
</feature>
<keyword evidence="15" id="KW-1185">Reference proteome</keyword>
<feature type="region of interest" description="Disordered" evidence="12">
    <location>
        <begin position="926"/>
        <end position="983"/>
    </location>
</feature>
<comment type="caution">
    <text evidence="11">Lacks conserved residue(s) required for the propagation of feature annotation.</text>
</comment>
<dbReference type="InterPro" id="IPR041677">
    <property type="entry name" value="DNA2/NAM7_AAA_11"/>
</dbReference>
<dbReference type="CDD" id="cd18039">
    <property type="entry name" value="DEXXQc_UPF1"/>
    <property type="match status" value="1"/>
</dbReference>
<name>A0A8S1IP39_9CHLO</name>
<dbReference type="Pfam" id="PF13086">
    <property type="entry name" value="AAA_11"/>
    <property type="match status" value="1"/>
</dbReference>
<comment type="caution">
    <text evidence="14">The sequence shown here is derived from an EMBL/GenBank/DDBJ whole genome shotgun (WGS) entry which is preliminary data.</text>
</comment>
<evidence type="ECO:0000256" key="2">
    <source>
        <dbReference type="ARBA" id="ARBA00007913"/>
    </source>
</evidence>
<keyword evidence="5" id="KW-0547">Nucleotide-binding</keyword>
<evidence type="ECO:0000256" key="7">
    <source>
        <dbReference type="ARBA" id="ARBA00022801"/>
    </source>
</evidence>
<feature type="region of interest" description="C4" evidence="11">
    <location>
        <begin position="174"/>
        <end position="204"/>
    </location>
</feature>
<evidence type="ECO:0000313" key="15">
    <source>
        <dbReference type="Proteomes" id="UP000708148"/>
    </source>
</evidence>
<evidence type="ECO:0000256" key="11">
    <source>
        <dbReference type="PROSITE-ProRule" id="PRU01341"/>
    </source>
</evidence>
<feature type="region of interest" description="Disordered" evidence="12">
    <location>
        <begin position="1106"/>
        <end position="1127"/>
    </location>
</feature>
<feature type="compositionally biased region" description="Polar residues" evidence="12">
    <location>
        <begin position="966"/>
        <end position="982"/>
    </location>
</feature>
<dbReference type="CDD" id="cd21400">
    <property type="entry name" value="ZBD_UPF1-like"/>
    <property type="match status" value="1"/>
</dbReference>
<accession>A0A8S1IP39</accession>
<dbReference type="InterPro" id="IPR006935">
    <property type="entry name" value="Helicase/UvrB_N"/>
</dbReference>
<feature type="region of interest" description="Disordered" evidence="12">
    <location>
        <begin position="1"/>
        <end position="33"/>
    </location>
</feature>
<evidence type="ECO:0000256" key="6">
    <source>
        <dbReference type="ARBA" id="ARBA00022771"/>
    </source>
</evidence>
<dbReference type="OrthoDB" id="6513042at2759"/>
<dbReference type="GO" id="GO:0005524">
    <property type="term" value="F:ATP binding"/>
    <property type="evidence" value="ECO:0007669"/>
    <property type="project" value="UniProtKB-KW"/>
</dbReference>
<feature type="compositionally biased region" description="Gly residues" evidence="12">
    <location>
        <begin position="15"/>
        <end position="28"/>
    </location>
</feature>
<dbReference type="Gene3D" id="6.10.140.1240">
    <property type="match status" value="1"/>
</dbReference>
<dbReference type="PROSITE" id="PS51997">
    <property type="entry name" value="UPF1_CH_RICH"/>
    <property type="match status" value="1"/>
</dbReference>
<comment type="subcellular location">
    <subcellularLocation>
        <location evidence="1">Cytoplasm</location>
    </subcellularLocation>
</comment>
<evidence type="ECO:0000256" key="4">
    <source>
        <dbReference type="ARBA" id="ARBA00022723"/>
    </source>
</evidence>
<dbReference type="Pfam" id="PF18141">
    <property type="entry name" value="UPF1_1B_dom"/>
    <property type="match status" value="1"/>
</dbReference>
<evidence type="ECO:0000256" key="3">
    <source>
        <dbReference type="ARBA" id="ARBA00022490"/>
    </source>
</evidence>
<feature type="compositionally biased region" description="Low complexity" evidence="12">
    <location>
        <begin position="952"/>
        <end position="965"/>
    </location>
</feature>
<dbReference type="CDD" id="cd21407">
    <property type="entry name" value="1B_UPF1-like"/>
    <property type="match status" value="1"/>
</dbReference>
<keyword evidence="3" id="KW-0963">Cytoplasm</keyword>
<keyword evidence="6 11" id="KW-0863">Zinc-finger</keyword>
<dbReference type="GO" id="GO:0003724">
    <property type="term" value="F:RNA helicase activity"/>
    <property type="evidence" value="ECO:0007669"/>
    <property type="project" value="InterPro"/>
</dbReference>
<dbReference type="PANTHER" id="PTHR10887:SF364">
    <property type="entry name" value="REGULATOR OF NONSENSE TRANSCRIPTS 1"/>
    <property type="match status" value="1"/>
</dbReference>
<feature type="compositionally biased region" description="Low complexity" evidence="12">
    <location>
        <begin position="1011"/>
        <end position="1021"/>
    </location>
</feature>
<dbReference type="InterPro" id="IPR027417">
    <property type="entry name" value="P-loop_NTPase"/>
</dbReference>
<dbReference type="Pfam" id="PF13087">
    <property type="entry name" value="AAA_12"/>
    <property type="match status" value="1"/>
</dbReference>
<evidence type="ECO:0000313" key="14">
    <source>
        <dbReference type="EMBL" id="CAD7696513.1"/>
    </source>
</evidence>
<keyword evidence="7" id="KW-0378">Hydrolase</keyword>
<sequence>MASRAFSQGSQSQGGAYGLAGGDPGGRGSQTLSFLDFDTQEDYHYSELSQTPSWADPATQLPSGHQHVGPPTPGRSYDAANDVAASLGELRFDENFDEERSEEQGKDIPEWACAYCGIHSAACVVKCLTTGKWFCNSRLAGLAGSCAVVHLVKSKCKEVQLHKDSPLGDTILECYASGTRNIFALGFVPVKSENTVVLLSREIQPSHPAIRDLDLDLHLWQPIIEERAFVPWLVREPAEQEVMRARQITVQQINKLEELWKLDPNASVDDLDKPGVDEEPQPVALKYEDAYEYQHVFGPLIKMEAEYDKAVKVSQSKDNITIRWDVGLNKKFVAYFYFSKDDNELRLMPGDELRLRHNCPNNGPAWEGVGQVIRLDATEEVALEMKSANVPEDVKVGYVVEYVWKSTSFDRMQTAMKTFAVDETSVSGYLYHKLLGHDLTTQNLKVPMPSGGFSVKGLPELNHSQVMAVKSVLQQPLSLIQGPPGTGKTVTTAAIVYHLSTLCHSQVLVAAPSNVAVDQLAEKISATGLKVVRVCAKSREALGTPVEHLTLHYQVAHLRIPGKQEFQKLQQLKEEKGELDAADEKKYKALRRLYEREILQNADVVCCTCVGAGDPRLSHFRFKQVLIDEATQATEPECLIPMVMGAKQVVLVGDHCQLGPVVMHKAVSKAGLSQSLFERLMLLGIKPIRLQVQYRMHPCLSEFPSDTFYEGSLQNGVSEGSRIYPGVHFPWPVPEKPIMFYVQMGSEEISASGTSYLNRTEAICVEKIVTTFLTGGVKPAQIGVITPYEGQRAHVMSVMLRMGTQNPQLYREMEVASVDSFQGREKDFIILSCVRSNERQGIGFLSDTKRLNVALTRARYGLVVLGNPKVLSRDPLWNKLLNHVKDRGCLVEGPLKNLKPSLVQLSKPSKLFDRGAFGLGGAFSTRFRPSDRATKDEKRDTPTANGSGSGSQGSARHSSRSPSRGYTPTATSNPGAGNSLANGNLAGFPLPAVQSPYTIPEMSTVQESLHKTTGSKDGSSSSRHKTSTPPPASGGPISSGPLSNGMVTGRGNYTAQNPASQILPATGSAMFTDLNTQATFDFLDDLNSQDQMLSQGIADGFMDRSGNDSLYHTQPLEDGSSLGGLGK</sequence>
<comment type="similarity">
    <text evidence="2">Belongs to the DNA2/NAM7 helicase family.</text>
</comment>
<organism evidence="14 15">
    <name type="scientific">Ostreobium quekettii</name>
    <dbReference type="NCBI Taxonomy" id="121088"/>
    <lineage>
        <taxon>Eukaryota</taxon>
        <taxon>Viridiplantae</taxon>
        <taxon>Chlorophyta</taxon>
        <taxon>core chlorophytes</taxon>
        <taxon>Ulvophyceae</taxon>
        <taxon>TCBD clade</taxon>
        <taxon>Bryopsidales</taxon>
        <taxon>Ostreobineae</taxon>
        <taxon>Ostreobiaceae</taxon>
        <taxon>Ostreobium</taxon>
    </lineage>
</organism>
<protein>
    <recommendedName>
        <fullName evidence="13">Upf1 domain-containing protein</fullName>
    </recommendedName>
</protein>
<evidence type="ECO:0000256" key="10">
    <source>
        <dbReference type="ARBA" id="ARBA00022840"/>
    </source>
</evidence>
<proteinExistence type="inferred from homology"/>
<reference evidence="14" key="1">
    <citation type="submission" date="2020-12" db="EMBL/GenBank/DDBJ databases">
        <authorList>
            <person name="Iha C."/>
        </authorList>
    </citation>
    <scope>NUCLEOTIDE SEQUENCE</scope>
</reference>
<feature type="domain" description="Upf1" evidence="13">
    <location>
        <begin position="105"/>
        <end position="263"/>
    </location>
</feature>
<dbReference type="InterPro" id="IPR018999">
    <property type="entry name" value="UPF1_CH/ZBD"/>
</dbReference>
<evidence type="ECO:0000256" key="1">
    <source>
        <dbReference type="ARBA" id="ARBA00004496"/>
    </source>
</evidence>
<evidence type="ECO:0000259" key="13">
    <source>
        <dbReference type="PROSITE" id="PS51997"/>
    </source>
</evidence>
<feature type="compositionally biased region" description="Low complexity" evidence="12">
    <location>
        <begin position="1"/>
        <end position="14"/>
    </location>
</feature>